<proteinExistence type="predicted"/>
<sequence length="156" mass="17827">MGRPYLESEYVLSSHEEFFILNNLCPFFLNSDISKYIECISCLPTPSRGCFALSFKLNERAMKKNKALRVSKKIKLVASSKIKEFIVNIVPNNYNTTDVATTSNSVVLLGDQHHHRWIHQTYRIAAIFTGAEDCKDSKEYANLIILYWTCGGQPKQ</sequence>
<name>A0ABC8QJQ0_9VIRU</name>
<accession>A0ABC8QJQ0</accession>
<evidence type="ECO:0000313" key="2">
    <source>
        <dbReference type="Proteomes" id="UP001642380"/>
    </source>
</evidence>
<protein>
    <submittedName>
        <fullName evidence="1">Uncharacterized protein</fullName>
    </submittedName>
</protein>
<keyword evidence="2" id="KW-1185">Reference proteome</keyword>
<comment type="caution">
    <text evidence="1">The sequence shown here is derived from an EMBL/GenBank/DDBJ whole genome shotgun (WGS) entry which is preliminary data.</text>
</comment>
<evidence type="ECO:0000313" key="1">
    <source>
        <dbReference type="EMBL" id="CAJ2002124.1"/>
    </source>
</evidence>
<reference evidence="1 2" key="1">
    <citation type="submission" date="2024-01" db="EMBL/GenBank/DDBJ databases">
        <authorList>
            <person name="Guinet B."/>
        </authorList>
    </citation>
    <scope>NUCLEOTIDE SEQUENCE [LARGE SCALE GENOMIC DNA]</scope>
</reference>
<gene>
    <name evidence="1" type="ORF">CCFV1_ORF078</name>
</gene>
<organism evidence="1 2">
    <name type="scientific">Cotesia congregata filamentous virus 1</name>
    <dbReference type="NCBI Taxonomy" id="3064291"/>
    <lineage>
        <taxon>Viruses</taxon>
        <taxon>Viruses incertae sedis</taxon>
        <taxon>Naldaviricetes</taxon>
        <taxon>Lefavirales</taxon>
        <taxon>Filamentoviridae</taxon>
        <taxon>Betafilamentovirus</taxon>
        <taxon>Betafilamentovirus cocongregatae</taxon>
    </lineage>
</organism>
<dbReference type="Proteomes" id="UP001642380">
    <property type="component" value="Unassembled WGS sequence"/>
</dbReference>
<dbReference type="EMBL" id="CAUOPR010000001">
    <property type="protein sequence ID" value="CAJ2002124.1"/>
    <property type="molecule type" value="Genomic_DNA"/>
</dbReference>